<dbReference type="AlphaFoldDB" id="A0A378QUC6"/>
<proteinExistence type="predicted"/>
<gene>
    <name evidence="1" type="ORF">B5J93_01115</name>
    <name evidence="2" type="ORF">NCTC11012_02769</name>
</gene>
<accession>A0A378QUC6</accession>
<evidence type="ECO:0000313" key="3">
    <source>
        <dbReference type="Proteomes" id="UP000190777"/>
    </source>
</evidence>
<name>A0A378QUC6_9GAMM</name>
<dbReference type="Proteomes" id="UP000190777">
    <property type="component" value="Unassembled WGS sequence"/>
</dbReference>
<evidence type="ECO:0000313" key="2">
    <source>
        <dbReference type="EMBL" id="STZ04487.1"/>
    </source>
</evidence>
<reference evidence="1 3" key="1">
    <citation type="submission" date="2017-03" db="EMBL/GenBank/DDBJ databases">
        <title>Draft genome sequence of Moraxella equi CCUG 4950T type strain.</title>
        <authorList>
            <person name="Salva-Serra F."/>
            <person name="Engstrom-Jakobsson H."/>
            <person name="Thorell K."/>
            <person name="Jaen-Luchoro D."/>
            <person name="Gonzales-Siles L."/>
            <person name="Karlsson R."/>
            <person name="Yazdan S."/>
            <person name="Boulund F."/>
            <person name="Johnning A."/>
            <person name="Engstrand L."/>
            <person name="Kristiansson E."/>
            <person name="Moore E."/>
        </authorList>
    </citation>
    <scope>NUCLEOTIDE SEQUENCE [LARGE SCALE GENOMIC DNA]</scope>
    <source>
        <strain evidence="1 3">CCUG 4950</strain>
    </source>
</reference>
<dbReference type="EMBL" id="MXAP01000012">
    <property type="protein sequence ID" value="OPH40032.1"/>
    <property type="molecule type" value="Genomic_DNA"/>
</dbReference>
<keyword evidence="3" id="KW-1185">Reference proteome</keyword>
<evidence type="ECO:0000313" key="4">
    <source>
        <dbReference type="Proteomes" id="UP000254618"/>
    </source>
</evidence>
<organism evidence="2 4">
    <name type="scientific">Moraxella equi</name>
    <dbReference type="NCBI Taxonomy" id="60442"/>
    <lineage>
        <taxon>Bacteria</taxon>
        <taxon>Pseudomonadati</taxon>
        <taxon>Pseudomonadota</taxon>
        <taxon>Gammaproteobacteria</taxon>
        <taxon>Moraxellales</taxon>
        <taxon>Moraxellaceae</taxon>
        <taxon>Moraxella</taxon>
    </lineage>
</organism>
<protein>
    <submittedName>
        <fullName evidence="2">Uncharacterized protein</fullName>
    </submittedName>
</protein>
<dbReference type="RefSeq" id="WP_079324026.1">
    <property type="nucleotide sequence ID" value="NZ_MXAP01000012.1"/>
</dbReference>
<evidence type="ECO:0000313" key="1">
    <source>
        <dbReference type="EMBL" id="OPH40032.1"/>
    </source>
</evidence>
<reference evidence="2 4" key="2">
    <citation type="submission" date="2018-06" db="EMBL/GenBank/DDBJ databases">
        <authorList>
            <consortium name="Pathogen Informatics"/>
            <person name="Doyle S."/>
        </authorList>
    </citation>
    <scope>NUCLEOTIDE SEQUENCE [LARGE SCALE GENOMIC DNA]</scope>
    <source>
        <strain evidence="2 4">NCTC11012</strain>
    </source>
</reference>
<dbReference type="EMBL" id="UGQF01000001">
    <property type="protein sequence ID" value="STZ04487.1"/>
    <property type="molecule type" value="Genomic_DNA"/>
</dbReference>
<dbReference type="Proteomes" id="UP000254618">
    <property type="component" value="Unassembled WGS sequence"/>
</dbReference>
<sequence>MATKYGLNAELYFWREEYYGDFSEIELKAIKEQANLVYNKLITAQIILLNPPSYDDDKEFYQELKGNSQS</sequence>